<dbReference type="GeneID" id="25322651"/>
<dbReference type="HOGENOM" id="CLU_1525174_0_0_1"/>
<keyword evidence="2" id="KW-1185">Reference proteome</keyword>
<gene>
    <name evidence="1" type="ORF">PV05_00743</name>
</gene>
<evidence type="ECO:0000313" key="1">
    <source>
        <dbReference type="EMBL" id="KIW60533.1"/>
    </source>
</evidence>
<name>A0A0D2EXV8_9EURO</name>
<reference evidence="1 2" key="1">
    <citation type="submission" date="2015-01" db="EMBL/GenBank/DDBJ databases">
        <title>The Genome Sequence of Exophiala xenobiotica CBS118157.</title>
        <authorList>
            <consortium name="The Broad Institute Genomics Platform"/>
            <person name="Cuomo C."/>
            <person name="de Hoog S."/>
            <person name="Gorbushina A."/>
            <person name="Stielow B."/>
            <person name="Teixiera M."/>
            <person name="Abouelleil A."/>
            <person name="Chapman S.B."/>
            <person name="Priest M."/>
            <person name="Young S.K."/>
            <person name="Wortman J."/>
            <person name="Nusbaum C."/>
            <person name="Birren B."/>
        </authorList>
    </citation>
    <scope>NUCLEOTIDE SEQUENCE [LARGE SCALE GENOMIC DNA]</scope>
    <source>
        <strain evidence="1 2">CBS 118157</strain>
    </source>
</reference>
<evidence type="ECO:0000313" key="2">
    <source>
        <dbReference type="Proteomes" id="UP000054342"/>
    </source>
</evidence>
<proteinExistence type="predicted"/>
<dbReference type="AlphaFoldDB" id="A0A0D2EXV8"/>
<dbReference type="SUPFAM" id="SSF55486">
    <property type="entry name" value="Metalloproteases ('zincins'), catalytic domain"/>
    <property type="match status" value="1"/>
</dbReference>
<dbReference type="PROSITE" id="PS51257">
    <property type="entry name" value="PROKAR_LIPOPROTEIN"/>
    <property type="match status" value="1"/>
</dbReference>
<organism evidence="1 2">
    <name type="scientific">Exophiala xenobiotica</name>
    <dbReference type="NCBI Taxonomy" id="348802"/>
    <lineage>
        <taxon>Eukaryota</taxon>
        <taxon>Fungi</taxon>
        <taxon>Dikarya</taxon>
        <taxon>Ascomycota</taxon>
        <taxon>Pezizomycotina</taxon>
        <taxon>Eurotiomycetes</taxon>
        <taxon>Chaetothyriomycetidae</taxon>
        <taxon>Chaetothyriales</taxon>
        <taxon>Herpotrichiellaceae</taxon>
        <taxon>Exophiala</taxon>
    </lineage>
</organism>
<dbReference type="EMBL" id="KN847317">
    <property type="protein sequence ID" value="KIW60533.1"/>
    <property type="molecule type" value="Genomic_DNA"/>
</dbReference>
<protein>
    <submittedName>
        <fullName evidence="1">Uncharacterized protein</fullName>
    </submittedName>
</protein>
<dbReference type="RefSeq" id="XP_013321117.1">
    <property type="nucleotide sequence ID" value="XM_013465663.1"/>
</dbReference>
<dbReference type="GO" id="GO:0008237">
    <property type="term" value="F:metallopeptidase activity"/>
    <property type="evidence" value="ECO:0007669"/>
    <property type="project" value="InterPro"/>
</dbReference>
<accession>A0A0D2EXV8</accession>
<dbReference type="Proteomes" id="UP000054342">
    <property type="component" value="Unassembled WGS sequence"/>
</dbReference>
<dbReference type="InterPro" id="IPR024079">
    <property type="entry name" value="MetalloPept_cat_dom_sf"/>
</dbReference>
<sequence>MGMKHLQGFNWTATFTTGGCSIAQARVLVEAARQKSHKVFDDTAGNFGRAFHFYTGGVNVHTRKGKNKLKISCMDNGIKDCRDDVAAYTAQPVATPDSQWTMVICPLFWTKDKKFINTWGLEMPGVQQLPKLLTYEGLLLHEMFHCDLPRFPAHITDVNVGRLAVEGSTRERFKLV</sequence>
<dbReference type="Gene3D" id="3.40.390.10">
    <property type="entry name" value="Collagenase (Catalytic Domain)"/>
    <property type="match status" value="1"/>
</dbReference>